<organism evidence="3 4">
    <name type="scientific">Runella rosea</name>
    <dbReference type="NCBI Taxonomy" id="2259595"/>
    <lineage>
        <taxon>Bacteria</taxon>
        <taxon>Pseudomonadati</taxon>
        <taxon>Bacteroidota</taxon>
        <taxon>Cytophagia</taxon>
        <taxon>Cytophagales</taxon>
        <taxon>Spirosomataceae</taxon>
        <taxon>Runella</taxon>
    </lineage>
</organism>
<protein>
    <recommendedName>
        <fullName evidence="2">UspA domain-containing protein</fullName>
    </recommendedName>
</protein>
<dbReference type="PANTHER" id="PTHR46268">
    <property type="entry name" value="STRESS RESPONSE PROTEIN NHAX"/>
    <property type="match status" value="1"/>
</dbReference>
<feature type="domain" description="UspA" evidence="2">
    <location>
        <begin position="214"/>
        <end position="268"/>
    </location>
</feature>
<evidence type="ECO:0000259" key="2">
    <source>
        <dbReference type="Pfam" id="PF00582"/>
    </source>
</evidence>
<dbReference type="InterPro" id="IPR014729">
    <property type="entry name" value="Rossmann-like_a/b/a_fold"/>
</dbReference>
<dbReference type="AlphaFoldDB" id="A0A344TRK9"/>
<evidence type="ECO:0000256" key="1">
    <source>
        <dbReference type="ARBA" id="ARBA00008791"/>
    </source>
</evidence>
<dbReference type="OrthoDB" id="1522603at2"/>
<dbReference type="PRINTS" id="PR01438">
    <property type="entry name" value="UNVRSLSTRESS"/>
</dbReference>
<dbReference type="RefSeq" id="WP_114070041.1">
    <property type="nucleotide sequence ID" value="NZ_CP030850.1"/>
</dbReference>
<reference evidence="3 4" key="1">
    <citation type="submission" date="2018-07" db="EMBL/GenBank/DDBJ databases">
        <title>Genome sequencing of Runella.</title>
        <authorList>
            <person name="Baek M.-G."/>
            <person name="Yi H."/>
        </authorList>
    </citation>
    <scope>NUCLEOTIDE SEQUENCE [LARGE SCALE GENOMIC DNA]</scope>
    <source>
        <strain evidence="3 4">HYN0085</strain>
    </source>
</reference>
<dbReference type="EMBL" id="CP030850">
    <property type="protein sequence ID" value="AXE21280.1"/>
    <property type="molecule type" value="Genomic_DNA"/>
</dbReference>
<comment type="similarity">
    <text evidence="1">Belongs to the universal stress protein A family.</text>
</comment>
<dbReference type="KEGG" id="run:DR864_27810"/>
<dbReference type="Gene3D" id="3.40.50.620">
    <property type="entry name" value="HUPs"/>
    <property type="match status" value="2"/>
</dbReference>
<gene>
    <name evidence="3" type="ORF">DR864_27810</name>
</gene>
<dbReference type="Pfam" id="PF00582">
    <property type="entry name" value="Usp"/>
    <property type="match status" value="2"/>
</dbReference>
<dbReference type="InterPro" id="IPR006016">
    <property type="entry name" value="UspA"/>
</dbReference>
<feature type="domain" description="UspA" evidence="2">
    <location>
        <begin position="1"/>
        <end position="142"/>
    </location>
</feature>
<accession>A0A344TRK9</accession>
<dbReference type="InterPro" id="IPR006015">
    <property type="entry name" value="Universal_stress_UspA"/>
</dbReference>
<dbReference type="PANTHER" id="PTHR46268:SF6">
    <property type="entry name" value="UNIVERSAL STRESS PROTEIN UP12"/>
    <property type="match status" value="1"/>
</dbReference>
<dbReference type="Proteomes" id="UP000251993">
    <property type="component" value="Chromosome"/>
</dbReference>
<sequence length="270" mass="30486">MKTILVPTDLSDVSEYALDVAVEIAKKHNSTIVLLKRLIFPTVEYTMIDNDFYDGKEDYYRFLTQESKDRLKDMIDRPAYEGVSFKLKVVRENETLAEAVLHQNANLVVMGSTGASGWKEWTKGSNAEHVVRTATCPVLVVKSPVSEFNNVVFAVDFENEQFVKTSTALLDKSNINPHFVYVDNGTKIFDEAALREKVGKWALELGYNTYQFEIVEASTIEKGILNYARKVEADIIVMYTHGRTGIQHFIYGSVAEDVVNHAEMAVMVSH</sequence>
<keyword evidence="4" id="KW-1185">Reference proteome</keyword>
<dbReference type="CDD" id="cd00293">
    <property type="entry name" value="USP-like"/>
    <property type="match status" value="2"/>
</dbReference>
<evidence type="ECO:0000313" key="3">
    <source>
        <dbReference type="EMBL" id="AXE21280.1"/>
    </source>
</evidence>
<name>A0A344TRK9_9BACT</name>
<dbReference type="SUPFAM" id="SSF52402">
    <property type="entry name" value="Adenine nucleotide alpha hydrolases-like"/>
    <property type="match status" value="2"/>
</dbReference>
<proteinExistence type="inferred from homology"/>
<evidence type="ECO:0000313" key="4">
    <source>
        <dbReference type="Proteomes" id="UP000251993"/>
    </source>
</evidence>